<feature type="transmembrane region" description="Helical" evidence="1">
    <location>
        <begin position="155"/>
        <end position="179"/>
    </location>
</feature>
<dbReference type="Pfam" id="PF12679">
    <property type="entry name" value="ABC2_membrane_2"/>
    <property type="match status" value="1"/>
</dbReference>
<feature type="transmembrane region" description="Helical" evidence="1">
    <location>
        <begin position="199"/>
        <end position="220"/>
    </location>
</feature>
<protein>
    <submittedName>
        <fullName evidence="2">ABC transporter permease</fullName>
    </submittedName>
</protein>
<evidence type="ECO:0000313" key="3">
    <source>
        <dbReference type="Proteomes" id="UP000824176"/>
    </source>
</evidence>
<dbReference type="GO" id="GO:0005886">
    <property type="term" value="C:plasma membrane"/>
    <property type="evidence" value="ECO:0007669"/>
    <property type="project" value="UniProtKB-SubCell"/>
</dbReference>
<dbReference type="EMBL" id="DXAQ01000077">
    <property type="protein sequence ID" value="HIZ89257.1"/>
    <property type="molecule type" value="Genomic_DNA"/>
</dbReference>
<name>A0A9D2KBX9_9BACT</name>
<reference evidence="2" key="2">
    <citation type="submission" date="2021-04" db="EMBL/GenBank/DDBJ databases">
        <authorList>
            <person name="Gilroy R."/>
        </authorList>
    </citation>
    <scope>NUCLEOTIDE SEQUENCE</scope>
    <source>
        <strain evidence="2">ChiW4-1371</strain>
    </source>
</reference>
<dbReference type="GO" id="GO:0140359">
    <property type="term" value="F:ABC-type transporter activity"/>
    <property type="evidence" value="ECO:0007669"/>
    <property type="project" value="InterPro"/>
</dbReference>
<feature type="transmembrane region" description="Helical" evidence="1">
    <location>
        <begin position="71"/>
        <end position="88"/>
    </location>
</feature>
<organism evidence="2 3">
    <name type="scientific">Candidatus Mucispirillum faecigallinarum</name>
    <dbReference type="NCBI Taxonomy" id="2838699"/>
    <lineage>
        <taxon>Bacteria</taxon>
        <taxon>Pseudomonadati</taxon>
        <taxon>Deferribacterota</taxon>
        <taxon>Deferribacteres</taxon>
        <taxon>Deferribacterales</taxon>
        <taxon>Mucispirillaceae</taxon>
        <taxon>Mucispirillum</taxon>
    </lineage>
</organism>
<reference evidence="2" key="1">
    <citation type="journal article" date="2021" name="PeerJ">
        <title>Extensive microbial diversity within the chicken gut microbiome revealed by metagenomics and culture.</title>
        <authorList>
            <person name="Gilroy R."/>
            <person name="Ravi A."/>
            <person name="Getino M."/>
            <person name="Pursley I."/>
            <person name="Horton D.L."/>
            <person name="Alikhan N.F."/>
            <person name="Baker D."/>
            <person name="Gharbi K."/>
            <person name="Hall N."/>
            <person name="Watson M."/>
            <person name="Adriaenssens E.M."/>
            <person name="Foster-Nyarko E."/>
            <person name="Jarju S."/>
            <person name="Secka A."/>
            <person name="Antonio M."/>
            <person name="Oren A."/>
            <person name="Chaudhuri R.R."/>
            <person name="La Ragione R."/>
            <person name="Hildebrand F."/>
            <person name="Pallen M.J."/>
        </authorList>
    </citation>
    <scope>NUCLEOTIDE SEQUENCE</scope>
    <source>
        <strain evidence="2">ChiW4-1371</strain>
    </source>
</reference>
<keyword evidence="1" id="KW-0812">Transmembrane</keyword>
<keyword evidence="1" id="KW-0472">Membrane</keyword>
<feature type="transmembrane region" description="Helical" evidence="1">
    <location>
        <begin position="232"/>
        <end position="254"/>
    </location>
</feature>
<sequence length="260" mass="29090">MRSRWFLGYSLIFIIMVVLIFVSGVTESRVMGFTGLTRMLLVFIQACNIIMPIFVLITTVRTIAGDRESNVLEYMLSFPVSLFSYYFGKFIGRFIIIFLPLLFALILSLIIGALKTHQVPVDLFLLYTGLLAFNAFAFLGIGFFISSVIKSMEFALGAALFVWLFLIAFIDIALIGFMIKQLIPETVIYITALLNPVQVFRIGAISLFDPVLSVIGPASFFILDTVGQTGCIIYALIYPLFIGLLFAFAGYKVFTKHDIL</sequence>
<dbReference type="AlphaFoldDB" id="A0A9D2KBX9"/>
<dbReference type="Proteomes" id="UP000824176">
    <property type="component" value="Unassembled WGS sequence"/>
</dbReference>
<feature type="transmembrane region" description="Helical" evidence="1">
    <location>
        <begin position="7"/>
        <end position="26"/>
    </location>
</feature>
<feature type="transmembrane region" description="Helical" evidence="1">
    <location>
        <begin position="94"/>
        <end position="112"/>
    </location>
</feature>
<proteinExistence type="predicted"/>
<feature type="transmembrane region" description="Helical" evidence="1">
    <location>
        <begin position="38"/>
        <end position="59"/>
    </location>
</feature>
<feature type="transmembrane region" description="Helical" evidence="1">
    <location>
        <begin position="124"/>
        <end position="149"/>
    </location>
</feature>
<evidence type="ECO:0000256" key="1">
    <source>
        <dbReference type="SAM" id="Phobius"/>
    </source>
</evidence>
<accession>A0A9D2KBX9</accession>
<keyword evidence="1" id="KW-1133">Transmembrane helix</keyword>
<gene>
    <name evidence="2" type="ORF">H9804_04870</name>
</gene>
<comment type="caution">
    <text evidence="2">The sequence shown here is derived from an EMBL/GenBank/DDBJ whole genome shotgun (WGS) entry which is preliminary data.</text>
</comment>
<evidence type="ECO:0000313" key="2">
    <source>
        <dbReference type="EMBL" id="HIZ89257.1"/>
    </source>
</evidence>